<protein>
    <recommendedName>
        <fullName evidence="8">VTT domain-containing protein</fullName>
    </recommendedName>
</protein>
<feature type="signal peptide" evidence="7">
    <location>
        <begin position="1"/>
        <end position="18"/>
    </location>
</feature>
<comment type="caution">
    <text evidence="9">The sequence shown here is derived from an EMBL/GenBank/DDBJ whole genome shotgun (WGS) entry which is preliminary data.</text>
</comment>
<keyword evidence="10" id="KW-1185">Reference proteome</keyword>
<evidence type="ECO:0000256" key="2">
    <source>
        <dbReference type="ARBA" id="ARBA00022475"/>
    </source>
</evidence>
<dbReference type="EMBL" id="JANCYU010000075">
    <property type="protein sequence ID" value="KAK4529066.1"/>
    <property type="molecule type" value="Genomic_DNA"/>
</dbReference>
<gene>
    <name evidence="9" type="ORF">GAYE_SCF7681MG7016</name>
</gene>
<sequence length="247" mass="28114">MLLPGLLVTSLIWSLVSMKTIEQLEDWWWSAHRKHLRWLWYYLAYVGFGLIGFPAAVWTLGAGYLFGPWKGAMITVTAMTTIALVAFGLSRYVFYSFFYDVAAELWSKRQLEQWNGVMTQRGFLMTLLFRCSPLFPFTWTSFLLGITPVPIVAFLLASCIGTLPEVIFLTHMGSLASSLVEIVETNSSPMASFHRRRWYVLILGLVFSALVVYIITRIAKQTLEQQQSQSPFIATSPWGEEISTLDN</sequence>
<evidence type="ECO:0000256" key="5">
    <source>
        <dbReference type="ARBA" id="ARBA00023136"/>
    </source>
</evidence>
<keyword evidence="7" id="KW-0732">Signal</keyword>
<evidence type="ECO:0000256" key="3">
    <source>
        <dbReference type="ARBA" id="ARBA00022692"/>
    </source>
</evidence>
<dbReference type="GO" id="GO:0005886">
    <property type="term" value="C:plasma membrane"/>
    <property type="evidence" value="ECO:0007669"/>
    <property type="project" value="UniProtKB-SubCell"/>
</dbReference>
<evidence type="ECO:0000256" key="6">
    <source>
        <dbReference type="SAM" id="Phobius"/>
    </source>
</evidence>
<comment type="subcellular location">
    <subcellularLocation>
        <location evidence="1">Cell membrane</location>
        <topology evidence="1">Multi-pass membrane protein</topology>
    </subcellularLocation>
</comment>
<dbReference type="PANTHER" id="PTHR12677:SF59">
    <property type="entry name" value="GOLGI APPARATUS MEMBRANE PROTEIN TVP38-RELATED"/>
    <property type="match status" value="1"/>
</dbReference>
<evidence type="ECO:0000313" key="9">
    <source>
        <dbReference type="EMBL" id="KAK4529066.1"/>
    </source>
</evidence>
<evidence type="ECO:0000256" key="1">
    <source>
        <dbReference type="ARBA" id="ARBA00004651"/>
    </source>
</evidence>
<feature type="transmembrane region" description="Helical" evidence="6">
    <location>
        <begin position="198"/>
        <end position="216"/>
    </location>
</feature>
<dbReference type="InterPro" id="IPR032816">
    <property type="entry name" value="VTT_dom"/>
</dbReference>
<keyword evidence="3 6" id="KW-0812">Transmembrane</keyword>
<dbReference type="PANTHER" id="PTHR12677">
    <property type="entry name" value="GOLGI APPARATUS MEMBRANE PROTEIN TVP38-RELATED"/>
    <property type="match status" value="1"/>
</dbReference>
<proteinExistence type="predicted"/>
<evidence type="ECO:0000313" key="10">
    <source>
        <dbReference type="Proteomes" id="UP001300502"/>
    </source>
</evidence>
<dbReference type="Pfam" id="PF09335">
    <property type="entry name" value="VTT_dom"/>
    <property type="match status" value="1"/>
</dbReference>
<keyword evidence="4 6" id="KW-1133">Transmembrane helix</keyword>
<evidence type="ECO:0000256" key="4">
    <source>
        <dbReference type="ARBA" id="ARBA00022989"/>
    </source>
</evidence>
<keyword evidence="2" id="KW-1003">Cell membrane</keyword>
<organism evidence="9 10">
    <name type="scientific">Galdieria yellowstonensis</name>
    <dbReference type="NCBI Taxonomy" id="3028027"/>
    <lineage>
        <taxon>Eukaryota</taxon>
        <taxon>Rhodophyta</taxon>
        <taxon>Bangiophyceae</taxon>
        <taxon>Galdieriales</taxon>
        <taxon>Galdieriaceae</taxon>
        <taxon>Galdieria</taxon>
    </lineage>
</organism>
<feature type="domain" description="VTT" evidence="8">
    <location>
        <begin position="53"/>
        <end position="174"/>
    </location>
</feature>
<feature type="transmembrane region" description="Helical" evidence="6">
    <location>
        <begin position="142"/>
        <end position="163"/>
    </location>
</feature>
<evidence type="ECO:0000256" key="7">
    <source>
        <dbReference type="SAM" id="SignalP"/>
    </source>
</evidence>
<reference evidence="9 10" key="1">
    <citation type="submission" date="2022-07" db="EMBL/GenBank/DDBJ databases">
        <title>Genome-wide signatures of adaptation to extreme environments.</title>
        <authorList>
            <person name="Cho C.H."/>
            <person name="Yoon H.S."/>
        </authorList>
    </citation>
    <scope>NUCLEOTIDE SEQUENCE [LARGE SCALE GENOMIC DNA]</scope>
    <source>
        <strain evidence="9 10">108.79 E11</strain>
    </source>
</reference>
<evidence type="ECO:0000259" key="8">
    <source>
        <dbReference type="Pfam" id="PF09335"/>
    </source>
</evidence>
<dbReference type="AlphaFoldDB" id="A0AAV9IPI8"/>
<name>A0AAV9IPI8_9RHOD</name>
<feature type="chain" id="PRO_5043843975" description="VTT domain-containing protein" evidence="7">
    <location>
        <begin position="19"/>
        <end position="247"/>
    </location>
</feature>
<feature type="transmembrane region" description="Helical" evidence="6">
    <location>
        <begin position="42"/>
        <end position="66"/>
    </location>
</feature>
<keyword evidence="5 6" id="KW-0472">Membrane</keyword>
<feature type="transmembrane region" description="Helical" evidence="6">
    <location>
        <begin position="73"/>
        <end position="94"/>
    </location>
</feature>
<accession>A0AAV9IPI8</accession>
<dbReference type="InterPro" id="IPR015414">
    <property type="entry name" value="TMEM64"/>
</dbReference>
<dbReference type="Proteomes" id="UP001300502">
    <property type="component" value="Unassembled WGS sequence"/>
</dbReference>